<sequence length="141" mass="16236">MKNHFFLSTCFLFIFTSCQSESPCETFQLGKPVNIAFHETISFCEAPISITFSKIIEDSRCPENVVCIWQGLAELEVLIEVDGNEEAYLLSTYPTFRNIPSEVQVDAYRFSLKDVSPYPNTTKSYQEKDYNIQLHVEKVNE</sequence>
<dbReference type="EMBL" id="FSRC01000002">
    <property type="protein sequence ID" value="SIN95303.1"/>
    <property type="molecule type" value="Genomic_DNA"/>
</dbReference>
<dbReference type="Proteomes" id="UP000185221">
    <property type="component" value="Unassembled WGS sequence"/>
</dbReference>
<evidence type="ECO:0008006" key="3">
    <source>
        <dbReference type="Google" id="ProtNLM"/>
    </source>
</evidence>
<evidence type="ECO:0000313" key="2">
    <source>
        <dbReference type="Proteomes" id="UP000185221"/>
    </source>
</evidence>
<name>A0A1N6FJ46_9BACT</name>
<dbReference type="RefSeq" id="WP_074225324.1">
    <property type="nucleotide sequence ID" value="NZ_FSRC01000002.1"/>
</dbReference>
<organism evidence="1 2">
    <name type="scientific">Algoriphagus halophilus</name>
    <dbReference type="NCBI Taxonomy" id="226505"/>
    <lineage>
        <taxon>Bacteria</taxon>
        <taxon>Pseudomonadati</taxon>
        <taxon>Bacteroidota</taxon>
        <taxon>Cytophagia</taxon>
        <taxon>Cytophagales</taxon>
        <taxon>Cyclobacteriaceae</taxon>
        <taxon>Algoriphagus</taxon>
    </lineage>
</organism>
<reference evidence="2" key="1">
    <citation type="submission" date="2016-11" db="EMBL/GenBank/DDBJ databases">
        <authorList>
            <person name="Varghese N."/>
            <person name="Submissions S."/>
        </authorList>
    </citation>
    <scope>NUCLEOTIDE SEQUENCE [LARGE SCALE GENOMIC DNA]</scope>
    <source>
        <strain evidence="2">DSM 15292</strain>
    </source>
</reference>
<gene>
    <name evidence="1" type="ORF">SAMN05444394_2490</name>
</gene>
<keyword evidence="2" id="KW-1185">Reference proteome</keyword>
<accession>A0A1N6FJ46</accession>
<protein>
    <recommendedName>
        <fullName evidence="3">Lipoprotein</fullName>
    </recommendedName>
</protein>
<proteinExistence type="predicted"/>
<dbReference type="STRING" id="226505.SAMN05444394_2490"/>
<evidence type="ECO:0000313" key="1">
    <source>
        <dbReference type="EMBL" id="SIN95303.1"/>
    </source>
</evidence>
<dbReference type="PROSITE" id="PS51257">
    <property type="entry name" value="PROKAR_LIPOPROTEIN"/>
    <property type="match status" value="1"/>
</dbReference>
<dbReference type="OrthoDB" id="163809at2"/>
<dbReference type="AlphaFoldDB" id="A0A1N6FJ46"/>